<evidence type="ECO:0000313" key="1">
    <source>
        <dbReference type="EMBL" id="KOA47930.1"/>
    </source>
</evidence>
<protein>
    <recommendedName>
        <fullName evidence="3">Polysaccharide biosynthesis protein</fullName>
    </recommendedName>
</protein>
<organism evidence="1 2">
    <name type="scientific">Bifidobacterium animalis subsp. animalis MCC 0483</name>
    <dbReference type="NCBI Taxonomy" id="1365955"/>
    <lineage>
        <taxon>Bacteria</taxon>
        <taxon>Bacillati</taxon>
        <taxon>Actinomycetota</taxon>
        <taxon>Actinomycetes</taxon>
        <taxon>Bifidobacteriales</taxon>
        <taxon>Bifidobacteriaceae</taxon>
        <taxon>Bifidobacterium</taxon>
    </lineage>
</organism>
<dbReference type="Gene3D" id="3.90.550.20">
    <property type="match status" value="1"/>
</dbReference>
<dbReference type="AlphaFoldDB" id="A0AB34T7B6"/>
<evidence type="ECO:0008006" key="3">
    <source>
        <dbReference type="Google" id="ProtNLM"/>
    </source>
</evidence>
<dbReference type="InterPro" id="IPR008441">
    <property type="entry name" value="AfumC-like_glycosyl_Trfase"/>
</dbReference>
<dbReference type="Proteomes" id="UP000037239">
    <property type="component" value="Unassembled WGS sequence"/>
</dbReference>
<reference evidence="1 2" key="1">
    <citation type="journal article" date="2015" name="Int J Genomics">
        <title>Comparative Genomics Revealed Genetic Diversity and Species/Strain-Level Differences in Carbohydrate Metabolism of Three Probiotic Bifidobacterial Species.</title>
        <authorList>
            <person name="Odamaki T."/>
            <person name="Horigome A."/>
            <person name="Sugahara H."/>
            <person name="Hashikura N."/>
            <person name="Minami J."/>
            <person name="Xiao J.Z."/>
            <person name="Abe F."/>
        </authorList>
    </citation>
    <scope>NUCLEOTIDE SEQUENCE [LARGE SCALE GENOMIC DNA]</scope>
    <source>
        <strain evidence="1 2">MCC 0483</strain>
    </source>
</reference>
<sequence length="326" mass="37438">MSKNMLSQLVYTAKEYSPALAAMKVVTTASNMAGAKLHTYPAGPYRHGAEMMERLLRRKYGSFLEQWRDEHPLETAQPFGLDAHIPAWQCWLQDIDTMPPLLQRIRTLQEQALHEYDVHLVSYANIDDYVELPGYIHDKLHDGSITPVHFTDLVRVSLLEQYGGVWMDATVLPVRPVSKGILTTPFYTVKGPTFTFATACKYPEINRWEGYFIAGQQHALLYRWMKDFLFEYWKREDILVHYLMVNQAALLGIDHIPPIREEYKVLPRTNQSCEMVGADLADHRFSSLNAYTADGTAVFKLSRRDSYDAGQLETLFAQAQRDLNQA</sequence>
<dbReference type="InterPro" id="IPR029044">
    <property type="entry name" value="Nucleotide-diphossugar_trans"/>
</dbReference>
<proteinExistence type="predicted"/>
<name>A0AB34T7B6_9BIFI</name>
<dbReference type="SUPFAM" id="SSF53448">
    <property type="entry name" value="Nucleotide-diphospho-sugar transferases"/>
    <property type="match status" value="1"/>
</dbReference>
<dbReference type="Pfam" id="PF05704">
    <property type="entry name" value="Caps_synth"/>
    <property type="match status" value="1"/>
</dbReference>
<dbReference type="EMBL" id="AWFK01000020">
    <property type="protein sequence ID" value="KOA47930.1"/>
    <property type="molecule type" value="Genomic_DNA"/>
</dbReference>
<dbReference type="RefSeq" id="WP_052826735.1">
    <property type="nucleotide sequence ID" value="NZ_AWFK01000020.1"/>
</dbReference>
<dbReference type="GO" id="GO:0016757">
    <property type="term" value="F:glycosyltransferase activity"/>
    <property type="evidence" value="ECO:0007669"/>
    <property type="project" value="InterPro"/>
</dbReference>
<evidence type="ECO:0000313" key="2">
    <source>
        <dbReference type="Proteomes" id="UP000037239"/>
    </source>
</evidence>
<gene>
    <name evidence="1" type="ORF">BAAM0483_09040</name>
</gene>
<accession>A0AB34T7B6</accession>
<comment type="caution">
    <text evidence="1">The sequence shown here is derived from an EMBL/GenBank/DDBJ whole genome shotgun (WGS) entry which is preliminary data.</text>
</comment>